<dbReference type="Proteomes" id="UP000657918">
    <property type="component" value="Chromosome 4"/>
</dbReference>
<evidence type="ECO:0000313" key="3">
    <source>
        <dbReference type="Proteomes" id="UP000657918"/>
    </source>
</evidence>
<accession>A0A835KBR2</accession>
<keyword evidence="1" id="KW-0732">Signal</keyword>
<protein>
    <submittedName>
        <fullName evidence="2">Uncharacterized protein</fullName>
    </submittedName>
</protein>
<evidence type="ECO:0000256" key="1">
    <source>
        <dbReference type="SAM" id="SignalP"/>
    </source>
</evidence>
<organism evidence="2 3">
    <name type="scientific">Salix dunnii</name>
    <dbReference type="NCBI Taxonomy" id="1413687"/>
    <lineage>
        <taxon>Eukaryota</taxon>
        <taxon>Viridiplantae</taxon>
        <taxon>Streptophyta</taxon>
        <taxon>Embryophyta</taxon>
        <taxon>Tracheophyta</taxon>
        <taxon>Spermatophyta</taxon>
        <taxon>Magnoliopsida</taxon>
        <taxon>eudicotyledons</taxon>
        <taxon>Gunneridae</taxon>
        <taxon>Pentapetalae</taxon>
        <taxon>rosids</taxon>
        <taxon>fabids</taxon>
        <taxon>Malpighiales</taxon>
        <taxon>Salicaceae</taxon>
        <taxon>Saliceae</taxon>
        <taxon>Salix</taxon>
    </lineage>
</organism>
<feature type="chain" id="PRO_5032281437" evidence="1">
    <location>
        <begin position="23"/>
        <end position="71"/>
    </location>
</feature>
<reference evidence="2 3" key="1">
    <citation type="submission" date="2020-10" db="EMBL/GenBank/DDBJ databases">
        <title>Plant Genome Project.</title>
        <authorList>
            <person name="Zhang R.-G."/>
        </authorList>
    </citation>
    <scope>NUCLEOTIDE SEQUENCE [LARGE SCALE GENOMIC DNA]</scope>
    <source>
        <strain evidence="2">FAFU-HL-1</strain>
        <tissue evidence="2">Leaf</tissue>
    </source>
</reference>
<dbReference type="EMBL" id="JADGMS010000004">
    <property type="protein sequence ID" value="KAF9684462.1"/>
    <property type="molecule type" value="Genomic_DNA"/>
</dbReference>
<feature type="signal peptide" evidence="1">
    <location>
        <begin position="1"/>
        <end position="22"/>
    </location>
</feature>
<comment type="caution">
    <text evidence="2">The sequence shown here is derived from an EMBL/GenBank/DDBJ whole genome shotgun (WGS) entry which is preliminary data.</text>
</comment>
<name>A0A835KBR2_9ROSI</name>
<proteinExistence type="predicted"/>
<dbReference type="AlphaFoldDB" id="A0A835KBR2"/>
<evidence type="ECO:0000313" key="2">
    <source>
        <dbReference type="EMBL" id="KAF9684462.1"/>
    </source>
</evidence>
<sequence length="71" mass="8090">MVFKKILVIFLLTTALCGVSMAARLYQVKRSRKTRAVKLGVEEQGLHTSECKKGTPSVMNLHWCCPFHFHL</sequence>
<gene>
    <name evidence="2" type="ORF">SADUNF_Sadunf04G0120700</name>
</gene>
<keyword evidence="3" id="KW-1185">Reference proteome</keyword>